<feature type="transmembrane region" description="Helical" evidence="1">
    <location>
        <begin position="498"/>
        <end position="516"/>
    </location>
</feature>
<proteinExistence type="predicted"/>
<feature type="transmembrane region" description="Helical" evidence="1">
    <location>
        <begin position="34"/>
        <end position="56"/>
    </location>
</feature>
<reference evidence="2" key="1">
    <citation type="submission" date="2022-05" db="EMBL/GenBank/DDBJ databases">
        <title>Genomic analysis of Brachybacterium sp. CBA3104.</title>
        <authorList>
            <person name="Roh S.W."/>
            <person name="Kim Y.B."/>
            <person name="Kim Y."/>
        </authorList>
    </citation>
    <scope>NUCLEOTIDE SEQUENCE</scope>
    <source>
        <strain evidence="2">CBA3104</strain>
    </source>
</reference>
<feature type="transmembrane region" description="Helical" evidence="1">
    <location>
        <begin position="122"/>
        <end position="140"/>
    </location>
</feature>
<feature type="transmembrane region" description="Helical" evidence="1">
    <location>
        <begin position="6"/>
        <end position="27"/>
    </location>
</feature>
<dbReference type="Pfam" id="PF20176">
    <property type="entry name" value="DUF6541"/>
    <property type="match status" value="1"/>
</dbReference>
<feature type="transmembrane region" description="Helical" evidence="1">
    <location>
        <begin position="469"/>
        <end position="486"/>
    </location>
</feature>
<keyword evidence="3" id="KW-1185">Reference proteome</keyword>
<evidence type="ECO:0000313" key="3">
    <source>
        <dbReference type="Proteomes" id="UP001055868"/>
    </source>
</evidence>
<name>A0ABY4N7G3_9MICO</name>
<feature type="transmembrane region" description="Helical" evidence="1">
    <location>
        <begin position="398"/>
        <end position="419"/>
    </location>
</feature>
<gene>
    <name evidence="2" type="ORF">M4486_01520</name>
</gene>
<feature type="transmembrane region" description="Helical" evidence="1">
    <location>
        <begin position="203"/>
        <end position="225"/>
    </location>
</feature>
<evidence type="ECO:0000256" key="1">
    <source>
        <dbReference type="SAM" id="Phobius"/>
    </source>
</evidence>
<keyword evidence="1" id="KW-1133">Transmembrane helix</keyword>
<feature type="transmembrane region" description="Helical" evidence="1">
    <location>
        <begin position="331"/>
        <end position="349"/>
    </location>
</feature>
<evidence type="ECO:0000313" key="2">
    <source>
        <dbReference type="EMBL" id="UQN30054.1"/>
    </source>
</evidence>
<feature type="transmembrane region" description="Helical" evidence="1">
    <location>
        <begin position="62"/>
        <end position="81"/>
    </location>
</feature>
<keyword evidence="1" id="KW-0472">Membrane</keyword>
<organism evidence="2 3">
    <name type="scientific">Brachybacterium kimchii</name>
    <dbReference type="NCBI Taxonomy" id="2942909"/>
    <lineage>
        <taxon>Bacteria</taxon>
        <taxon>Bacillati</taxon>
        <taxon>Actinomycetota</taxon>
        <taxon>Actinomycetes</taxon>
        <taxon>Micrococcales</taxon>
        <taxon>Dermabacteraceae</taxon>
        <taxon>Brachybacterium</taxon>
    </lineage>
</organism>
<sequence>MTDLLLLVVAGIVVLAAAVVPGFLAVRVLGGGRLLALALAPALGAAIAGVGAVIAGKAGVPWSLATFGVLSALMILIGLLARRLGLRLPATVLDGRPVVEGSDGADSPDGAAPRRRVPGGPWWILGAALVAIVPIAYAAGGADRVLERWDTLYHLSALERIRETGDASSLVIGTVASTTGQPNPYPGGFHALASLVPLVPIPVLLNAACLVLAVVPWVTGMALLARALWPEVSWGPFAASIVGLLAPAAPWDEWIHLSAIPNMVGFAMLPGVTAAIVALWGALLKEATGEGPGDGPAPGHGIPGRPVLRHLASVLALGGAGLGLALMHPNVAVTALLLIAALSAVTALPHARRRPWLLAVPIAALVPVGLLSWTPLAAVVTDFGGGLKVSWWTGLGELLLGLLTVWPMALGVVLALLWWPGLVASWRSPQRWLVIAWLVMGVLYFDSAIDSPLNLSTLYYRGQDRLSMPVTMLTSVLVIPGLRAWSRVIAPHGERIPRWGAAVLTLLAVVAAASSVPTRIDNAQMNLAWTYEGRGRFLQQDEVEAWEKAAPEMDTSKKVLASPFSGASHMYAIHGQQVYYPVAGMALTSQDRALLYAISGSNGPVPLAEQCQMLEDANVGYIYKEYTTYSWSSTFDLVNRASQDLGSTVFTTDHSQLIRVDCGSGS</sequence>
<feature type="transmembrane region" description="Helical" evidence="1">
    <location>
        <begin position="431"/>
        <end position="449"/>
    </location>
</feature>
<dbReference type="Proteomes" id="UP001055868">
    <property type="component" value="Chromosome"/>
</dbReference>
<protein>
    <submittedName>
        <fullName evidence="2">Uncharacterized protein</fullName>
    </submittedName>
</protein>
<dbReference type="InterPro" id="IPR046671">
    <property type="entry name" value="DUF6541"/>
</dbReference>
<accession>A0ABY4N7G3</accession>
<dbReference type="RefSeq" id="WP_249479227.1">
    <property type="nucleotide sequence ID" value="NZ_CP097218.1"/>
</dbReference>
<keyword evidence="1" id="KW-0812">Transmembrane</keyword>
<dbReference type="EMBL" id="CP097218">
    <property type="protein sequence ID" value="UQN30054.1"/>
    <property type="molecule type" value="Genomic_DNA"/>
</dbReference>
<feature type="transmembrane region" description="Helical" evidence="1">
    <location>
        <begin position="263"/>
        <end position="283"/>
    </location>
</feature>
<feature type="transmembrane region" description="Helical" evidence="1">
    <location>
        <begin position="356"/>
        <end position="378"/>
    </location>
</feature>